<proteinExistence type="predicted"/>
<reference evidence="3" key="1">
    <citation type="submission" date="2018-05" db="EMBL/GenBank/DDBJ databases">
        <authorList>
            <person name="Nie L."/>
        </authorList>
    </citation>
    <scope>NUCLEOTIDE SEQUENCE [LARGE SCALE GENOMIC DNA]</scope>
    <source>
        <strain evidence="3">NL</strain>
    </source>
</reference>
<dbReference type="EMBL" id="QHKM01000003">
    <property type="protein sequence ID" value="RAK66777.1"/>
    <property type="molecule type" value="Genomic_DNA"/>
</dbReference>
<dbReference type="AlphaFoldDB" id="A0A328BIK5"/>
<accession>A0A328BIK5</accession>
<name>A0A328BIK5_9BACT</name>
<comment type="caution">
    <text evidence="2">The sequence shown here is derived from an EMBL/GenBank/DDBJ whole genome shotgun (WGS) entry which is preliminary data.</text>
</comment>
<dbReference type="OrthoDB" id="1249375at2"/>
<dbReference type="Proteomes" id="UP000248553">
    <property type="component" value="Unassembled WGS sequence"/>
</dbReference>
<dbReference type="InterPro" id="IPR020941">
    <property type="entry name" value="SUFU-like_domain"/>
</dbReference>
<organism evidence="2 3">
    <name type="scientific">Hymenobacter edaphi</name>
    <dbReference type="NCBI Taxonomy" id="2211146"/>
    <lineage>
        <taxon>Bacteria</taxon>
        <taxon>Pseudomonadati</taxon>
        <taxon>Bacteroidota</taxon>
        <taxon>Cytophagia</taxon>
        <taxon>Cytophagales</taxon>
        <taxon>Hymenobacteraceae</taxon>
        <taxon>Hymenobacter</taxon>
    </lineage>
</organism>
<evidence type="ECO:0000259" key="1">
    <source>
        <dbReference type="Pfam" id="PF05076"/>
    </source>
</evidence>
<dbReference type="Pfam" id="PF05076">
    <property type="entry name" value="SUFU"/>
    <property type="match status" value="1"/>
</dbReference>
<evidence type="ECO:0000313" key="3">
    <source>
        <dbReference type="Proteomes" id="UP000248553"/>
    </source>
</evidence>
<gene>
    <name evidence="2" type="ORF">DLM85_11230</name>
</gene>
<protein>
    <submittedName>
        <fullName evidence="2">Suppressor of fused domain protein</fullName>
    </submittedName>
</protein>
<evidence type="ECO:0000313" key="2">
    <source>
        <dbReference type="EMBL" id="RAK66777.1"/>
    </source>
</evidence>
<feature type="domain" description="Suppressor of fused-like" evidence="1">
    <location>
        <begin position="26"/>
        <end position="179"/>
    </location>
</feature>
<sequence length="185" mass="21205">MKLYEHMETYLGLISRGWAEKNKKYGIQVVLFEQNPAEDLSTYCTLGLDKFVLDIGDGKKIRQELIFSTYKTYPPDEVASFLMTFAESVADSGKGLLRGEVIEGKPLIDGVEVTGMYASVPVFWPDELHEFEGSSPTTIFVWLLPILKSEAEVIREEGWNYFEHYLEEHSEADLWDLDRDAIPLR</sequence>
<keyword evidence="3" id="KW-1185">Reference proteome</keyword>